<dbReference type="PANTHER" id="PTHR22916:SF65">
    <property type="entry name" value="SLR1065 PROTEIN"/>
    <property type="match status" value="1"/>
</dbReference>
<protein>
    <submittedName>
        <fullName evidence="2">Glycosyltransferase family 2 protein</fullName>
        <ecNumber evidence="2">2.4.-.-</ecNumber>
    </submittedName>
</protein>
<dbReference type="Proteomes" id="UP001597546">
    <property type="component" value="Unassembled WGS sequence"/>
</dbReference>
<evidence type="ECO:0000313" key="2">
    <source>
        <dbReference type="EMBL" id="MFD2731051.1"/>
    </source>
</evidence>
<keyword evidence="2" id="KW-0808">Transferase</keyword>
<dbReference type="SUPFAM" id="SSF53448">
    <property type="entry name" value="Nucleotide-diphospho-sugar transferases"/>
    <property type="match status" value="1"/>
</dbReference>
<evidence type="ECO:0000259" key="1">
    <source>
        <dbReference type="Pfam" id="PF00535"/>
    </source>
</evidence>
<reference evidence="3" key="1">
    <citation type="journal article" date="2019" name="Int. J. Syst. Evol. Microbiol.">
        <title>The Global Catalogue of Microorganisms (GCM) 10K type strain sequencing project: providing services to taxonomists for standard genome sequencing and annotation.</title>
        <authorList>
            <consortium name="The Broad Institute Genomics Platform"/>
            <consortium name="The Broad Institute Genome Sequencing Center for Infectious Disease"/>
            <person name="Wu L."/>
            <person name="Ma J."/>
        </authorList>
    </citation>
    <scope>NUCLEOTIDE SEQUENCE [LARGE SCALE GENOMIC DNA]</scope>
    <source>
        <strain evidence="3">KCTC 42456</strain>
    </source>
</reference>
<dbReference type="EC" id="2.4.-.-" evidence="2"/>
<name>A0ABW5TP55_9SPHI</name>
<gene>
    <name evidence="2" type="ORF">ACFSSE_04980</name>
</gene>
<keyword evidence="2" id="KW-0328">Glycosyltransferase</keyword>
<dbReference type="CDD" id="cd06433">
    <property type="entry name" value="GT_2_WfgS_like"/>
    <property type="match status" value="1"/>
</dbReference>
<dbReference type="InterPro" id="IPR029044">
    <property type="entry name" value="Nucleotide-diphossugar_trans"/>
</dbReference>
<feature type="domain" description="Glycosyltransferase 2-like" evidence="1">
    <location>
        <begin position="7"/>
        <end position="115"/>
    </location>
</feature>
<comment type="caution">
    <text evidence="2">The sequence shown here is derived from an EMBL/GenBank/DDBJ whole genome shotgun (WGS) entry which is preliminary data.</text>
</comment>
<sequence length="297" mass="34769">MMSPKISIITPNFNQGKYIEETIISVINQDYPNLEYIIIDGGSTDESVEIIKKYEKHLTYWISEPDKGQADAINKGLAHCTGDLFNWINSDDILAVNALKTISELYKPGLTIAGKVFNFYPENPALNDFTQNSNLTHNEFLNLKSTYHQPGIWVNLHDTKSFGLDIKSHYYFDFFFYVNYLKKNTEISYTDKVLANFRVHAESKTSLIQEKSKEEIVSFYKNLYQSEKDKSIKVIIKRVLNYWLALEQIKLWQAHEPSFKNSINFVKFISFNFKYMKVNVFWKFVLKYTINYKGLRG</sequence>
<dbReference type="GO" id="GO:0016757">
    <property type="term" value="F:glycosyltransferase activity"/>
    <property type="evidence" value="ECO:0007669"/>
    <property type="project" value="UniProtKB-KW"/>
</dbReference>
<accession>A0ABW5TP55</accession>
<dbReference type="Gene3D" id="3.90.550.10">
    <property type="entry name" value="Spore Coat Polysaccharide Biosynthesis Protein SpsA, Chain A"/>
    <property type="match status" value="1"/>
</dbReference>
<dbReference type="InterPro" id="IPR001173">
    <property type="entry name" value="Glyco_trans_2-like"/>
</dbReference>
<dbReference type="EMBL" id="JBHULV010000014">
    <property type="protein sequence ID" value="MFD2731051.1"/>
    <property type="molecule type" value="Genomic_DNA"/>
</dbReference>
<keyword evidence="3" id="KW-1185">Reference proteome</keyword>
<dbReference type="RefSeq" id="WP_379041864.1">
    <property type="nucleotide sequence ID" value="NZ_JBHSKW010000018.1"/>
</dbReference>
<dbReference type="Pfam" id="PF00535">
    <property type="entry name" value="Glycos_transf_2"/>
    <property type="match status" value="1"/>
</dbReference>
<organism evidence="2 3">
    <name type="scientific">Pedobacter alpinus</name>
    <dbReference type="NCBI Taxonomy" id="1590643"/>
    <lineage>
        <taxon>Bacteria</taxon>
        <taxon>Pseudomonadati</taxon>
        <taxon>Bacteroidota</taxon>
        <taxon>Sphingobacteriia</taxon>
        <taxon>Sphingobacteriales</taxon>
        <taxon>Sphingobacteriaceae</taxon>
        <taxon>Pedobacter</taxon>
    </lineage>
</organism>
<evidence type="ECO:0000313" key="3">
    <source>
        <dbReference type="Proteomes" id="UP001597546"/>
    </source>
</evidence>
<dbReference type="PANTHER" id="PTHR22916">
    <property type="entry name" value="GLYCOSYLTRANSFERASE"/>
    <property type="match status" value="1"/>
</dbReference>
<proteinExistence type="predicted"/>